<comment type="caution">
    <text evidence="2">The sequence shown here is derived from an EMBL/GenBank/DDBJ whole genome shotgun (WGS) entry which is preliminary data.</text>
</comment>
<dbReference type="EMBL" id="CAUYUJ010007903">
    <property type="protein sequence ID" value="CAK0822326.1"/>
    <property type="molecule type" value="Genomic_DNA"/>
</dbReference>
<evidence type="ECO:0000313" key="3">
    <source>
        <dbReference type="Proteomes" id="UP001189429"/>
    </source>
</evidence>
<dbReference type="Proteomes" id="UP001189429">
    <property type="component" value="Unassembled WGS sequence"/>
</dbReference>
<feature type="region of interest" description="Disordered" evidence="1">
    <location>
        <begin position="695"/>
        <end position="714"/>
    </location>
</feature>
<proteinExistence type="predicted"/>
<accession>A0ABN9RUC4</accession>
<sequence length="2597" mass="287327">MAARGVVAEAANVPAQGMKSLGVHMCVEGMTSDVLVAAWDRAKNLKKATPLGKPKIDGSLDRKGSVDVYDLPVKPWSARGNASIKSVVDIVTDVKDIMAEGKYKELPPPPFCFSDPEAEPPCTMNLAVAQRVADGLPIVVKWIQFIGGEKSPFVRDSIIRGNMHVLDWRKDVFNSARTMQILFERLGGVQARYWEFVSAPAPRAGGGDVDVDQKKKELSAGIQHIKDEAPRTNADCEQLEWVECELVDPSSPIHNLRRELINAVLKVLRDRDHFANKLVYYPILLPDVRDEYQGAMRRAMEMLDTNTVLCVGEAGFGKTPFMMSMAMASARHNADAENRATGRADAVAAVRTAPDMDFFRGEVGQRWVPCIFDDGDLAEQRPKVLKAFFDTTQAEAMTYVRWGAAKFVRGQARFGGENEYDASAAPTATQWALASTGADAAQKTTAILTDMLKPTFPKNFSPSNVGAMLKRCTVFLNTPTDMFFRLAGTESRVEKLPLMDGYLKPEAGKMLRSYLARGVMRDEEEFDRVMAYEKKMVMEIMAKRGVEYGVPAEEDPFGLGGSMIGEQAEAPAAAPVVPTAPIKREPSNVFSRNLRQNGPVEIDLCSPSPLKKKVKFESGTVPLQKVKLEPGSSDAVGQDEFGQKPPKPRKLSLVLGDIMAHELNGAAGLSPDSDVATEQGAVSLTQALEEVVDQELSRAAGRGGPSSSSGGGRAVQFEAGVDSLAYHREWCSLKYQAFQELLPLWQARSLLHDDVRARVASFLVPTEPSWTWIPRAALVRADNDPVLPYVCCLASMELLHWMRPAALAVGFPADAVPASQEGARLRVKWRLMEMQMYCIYDELEDVRAKMATLDKTIEGLSRMRPRATWGIRRACPFLARVVGQSRAMAPGRVFPAPKRGKARAVLKTGKPKRKAPKHAGKTTAKKTAPNQSARKVPYVRHGKRTCTSRPERVAFKRNVFDFIRASDREIVDMLLEDQVLENLEGQTCSFCTKGTLGPLKDVQGRGPRYRCNHKGCQKFSLPQSGHMVFSSGSGVAAVPLQEQSAVLFAVVNNAPLAKIHALTGKNHKAIESMSKFNDACRKSDVQQQEKLISFGGKGRTWKDVEADEVDLRGDLLPDHAERAENERVQWEQWGGVIERGNRKTLVLTRLKPSLTKQRAPGPGAIRLPDWTPFAHKNLSNRNVVLHADGAKTYKVKVEGMLHDHVVHQRKRLVKNGKPVKKNGRQVWVKPTYAKKFQHKLPGGRVLKCKGGTQIIDRFWQHLRGFIKTRKSTVGSASAAPAGNRRADVDTLPCKASKRWPPAALSRGMAARGVVAEAANVPAQGMKSLGVHMCVEGMTSDVLVAAWDRAKNLKKATPLGKPKIDGSLDRKGSVDVYDLPVKPWSARGNASIKSVVDIVTDVDAAEMAAVDWAKVKDIMAEGKYKELPPPFCFSDPEAEPPCTMNLAVAQRVADGLPIVVKWIQFIGGEKSPFVRDSIIRGNMHVLDWRKDVFNSARTMQILFERLGGVQARYWEFVSAPAPRAGGGDVDVDQKKKELSAGIQHIKDEAPRTNADCEQLEWVECELVDPSSPIHNLRRELINAVLKVLRDRDHFANKLVYYPILLPDVRDEYQGAMRRAMEMLDTNTVLCVGEAGFGKTPFMMSMAMASARHNADAENRATGRADAVAAVRTAPDMDFFRGEVGQRWVPCIFDDGDLAEQRPKVLKAFFDTTQAEAMTYVRWGAAKFVRGQARFGGENEYDASAAPTATQWALASTGADAAQKTTAILTDMLKPTFPKNFSPSNVGAMLKRCTVFLNTPTDMFFRLAGTESRVEKLPLMDGYLKPEAGKMLRSYLARGVMRDEEEFDRVMAYEKKMVMEIMAKRGVEYGVPAEEDPFGLGGSMIGEQAEAPAAAPVVPTAPIKREPSNVFSRNLRQNGPVEIDLCSPSPLKKKVKFESGTVPLQKVKLEPGSSDAVGQDEFGQKPPKPRKLSLVLGDIMAHELNGAAGLSPDSDVATEQGAVSLTQALEEVVDQVQFEAGVDSLAYHREWCSLKYQAFQELLPLWQARSLLHDDVRARVASFLVPTEPSWTWIPRAALVRADNDPVLPYVCCLASMELLHWMRPAALAVGFPADAVPASQEGARLRVKWRLMEMQMYCIYDELEDVRAKMATLDKTIEGLSRMRPRATVVGQSRAMAPGRVFPAPKRGKARAVLKTGKPKRKAPKHAGKTTAKKTAPNQSARKVPYVRHGKRTCTSRPERVAFKRNVFDFIRASDREIVDMLLEDQVLENLEGQTCSFCTKGTLGPLKDVQGRGPRYRCNHKGCQKFSLPQSGHMVFSSGSGVAAVPLQEQSAVLFAVVNNVPLAKIHALTGKNHKAIESMSKFNDACRKSDVQQQEKLISFGGKGRTWKDVEADEVDLRGDLLPDHAERAENERVQWEQWGGVIERGNRKTLVLTRLKPSLTKQRAPGPGAIRLPDWTPFAHKNLSNRNVVLHADGAKTYKVKVEGMLHDHVVHQRKRLVKNGKPVKKNGRQVWVKPTYAKKFQHKLPGGRVLKCKGGTQIIDRFWQHLRGFIKTRKSSVGSVSLNARVRSAQWAYWHANEDLWLETGKMFSRLRGK</sequence>
<feature type="compositionally biased region" description="Basic residues" evidence="1">
    <location>
        <begin position="2193"/>
        <end position="2211"/>
    </location>
</feature>
<evidence type="ECO:0000313" key="2">
    <source>
        <dbReference type="EMBL" id="CAK0822326.1"/>
    </source>
</evidence>
<keyword evidence="3" id="KW-1185">Reference proteome</keyword>
<evidence type="ECO:0000256" key="1">
    <source>
        <dbReference type="SAM" id="MobiDB-lite"/>
    </source>
</evidence>
<protein>
    <recommendedName>
        <fullName evidence="4">Calmodulin</fullName>
    </recommendedName>
</protein>
<organism evidence="2 3">
    <name type="scientific">Prorocentrum cordatum</name>
    <dbReference type="NCBI Taxonomy" id="2364126"/>
    <lineage>
        <taxon>Eukaryota</taxon>
        <taxon>Sar</taxon>
        <taxon>Alveolata</taxon>
        <taxon>Dinophyceae</taxon>
        <taxon>Prorocentrales</taxon>
        <taxon>Prorocentraceae</taxon>
        <taxon>Prorocentrum</taxon>
    </lineage>
</organism>
<feature type="region of interest" description="Disordered" evidence="1">
    <location>
        <begin position="906"/>
        <end position="943"/>
    </location>
</feature>
<feature type="compositionally biased region" description="Gly residues" evidence="1">
    <location>
        <begin position="701"/>
        <end position="713"/>
    </location>
</feature>
<name>A0ABN9RUC4_9DINO</name>
<feature type="region of interest" description="Disordered" evidence="1">
    <location>
        <begin position="2193"/>
        <end position="2230"/>
    </location>
</feature>
<reference evidence="2" key="1">
    <citation type="submission" date="2023-10" db="EMBL/GenBank/DDBJ databases">
        <authorList>
            <person name="Chen Y."/>
            <person name="Shah S."/>
            <person name="Dougan E. K."/>
            <person name="Thang M."/>
            <person name="Chan C."/>
        </authorList>
    </citation>
    <scope>NUCLEOTIDE SEQUENCE [LARGE SCALE GENOMIC DNA]</scope>
</reference>
<feature type="compositionally biased region" description="Basic residues" evidence="1">
    <location>
        <begin position="906"/>
        <end position="924"/>
    </location>
</feature>
<gene>
    <name evidence="2" type="ORF">PCOR1329_LOCUS23382</name>
</gene>
<evidence type="ECO:0008006" key="4">
    <source>
        <dbReference type="Google" id="ProtNLM"/>
    </source>
</evidence>